<accession>A0A7J0HFZ4</accession>
<dbReference type="AlphaFoldDB" id="A0A7J0HFZ4"/>
<dbReference type="Proteomes" id="UP000585474">
    <property type="component" value="Unassembled WGS sequence"/>
</dbReference>
<sequence length="198" mass="21703">MAGGNHPKGSTHKPSSSSSHSKFRWEESTTNSSPVNKPPSNDPNKIPKPSNPPPDPPHLSKPDPTPPGAPLPYGFHMLDRRTFVLFDSSVRSYFALPNYPDFGPIPRPGPAFSGPGIRFGPEFRDQGQDYWFDGRGGENSAKRKFGEERERDWREEKEGRGLNSSGLPMGVEFLPEIGGGDELRAAKYMKLGGGGWGL</sequence>
<feature type="region of interest" description="Disordered" evidence="1">
    <location>
        <begin position="1"/>
        <end position="73"/>
    </location>
</feature>
<evidence type="ECO:0000256" key="1">
    <source>
        <dbReference type="SAM" id="MobiDB-lite"/>
    </source>
</evidence>
<gene>
    <name evidence="2" type="ORF">Acr_29g0012050</name>
</gene>
<proteinExistence type="predicted"/>
<feature type="compositionally biased region" description="Pro residues" evidence="1">
    <location>
        <begin position="49"/>
        <end position="70"/>
    </location>
</feature>
<feature type="region of interest" description="Disordered" evidence="1">
    <location>
        <begin position="123"/>
        <end position="167"/>
    </location>
</feature>
<evidence type="ECO:0000313" key="2">
    <source>
        <dbReference type="EMBL" id="GFZ22043.1"/>
    </source>
</evidence>
<feature type="compositionally biased region" description="Basic and acidic residues" evidence="1">
    <location>
        <begin position="140"/>
        <end position="160"/>
    </location>
</feature>
<dbReference type="EMBL" id="BJWL01000029">
    <property type="protein sequence ID" value="GFZ22043.1"/>
    <property type="molecule type" value="Genomic_DNA"/>
</dbReference>
<comment type="caution">
    <text evidence="2">The sequence shown here is derived from an EMBL/GenBank/DDBJ whole genome shotgun (WGS) entry which is preliminary data.</text>
</comment>
<evidence type="ECO:0000313" key="3">
    <source>
        <dbReference type="Proteomes" id="UP000585474"/>
    </source>
</evidence>
<protein>
    <submittedName>
        <fullName evidence="2">Uncharacterized protein</fullName>
    </submittedName>
</protein>
<reference evidence="2 3" key="1">
    <citation type="submission" date="2019-07" db="EMBL/GenBank/DDBJ databases">
        <title>De Novo Assembly of kiwifruit Actinidia rufa.</title>
        <authorList>
            <person name="Sugita-Konishi S."/>
            <person name="Sato K."/>
            <person name="Mori E."/>
            <person name="Abe Y."/>
            <person name="Kisaki G."/>
            <person name="Hamano K."/>
            <person name="Suezawa K."/>
            <person name="Otani M."/>
            <person name="Fukuda T."/>
            <person name="Manabe T."/>
            <person name="Gomi K."/>
            <person name="Tabuchi M."/>
            <person name="Akimitsu K."/>
            <person name="Kataoka I."/>
        </authorList>
    </citation>
    <scope>NUCLEOTIDE SEQUENCE [LARGE SCALE GENOMIC DNA]</scope>
    <source>
        <strain evidence="3">cv. Fuchu</strain>
    </source>
</reference>
<organism evidence="2 3">
    <name type="scientific">Actinidia rufa</name>
    <dbReference type="NCBI Taxonomy" id="165716"/>
    <lineage>
        <taxon>Eukaryota</taxon>
        <taxon>Viridiplantae</taxon>
        <taxon>Streptophyta</taxon>
        <taxon>Embryophyta</taxon>
        <taxon>Tracheophyta</taxon>
        <taxon>Spermatophyta</taxon>
        <taxon>Magnoliopsida</taxon>
        <taxon>eudicotyledons</taxon>
        <taxon>Gunneridae</taxon>
        <taxon>Pentapetalae</taxon>
        <taxon>asterids</taxon>
        <taxon>Ericales</taxon>
        <taxon>Actinidiaceae</taxon>
        <taxon>Actinidia</taxon>
    </lineage>
</organism>
<name>A0A7J0HFZ4_9ERIC</name>
<keyword evidence="3" id="KW-1185">Reference proteome</keyword>
<dbReference type="OrthoDB" id="1915348at2759"/>